<keyword evidence="9" id="KW-1185">Reference proteome</keyword>
<gene>
    <name evidence="8" type="ORF">FFWV33_16055</name>
</gene>
<name>A0A2S1LH07_9FLAO</name>
<sequence length="520" mass="57392">MKTYKYFIGALMLGLTSCSDSFIDIAPQSYITEAVFFSNTAELNTALNACYAGMRAPAAEEWKFTELRSDNTAMNQIATTSVDNIFFLSYDAFFVGTNDTNLKNFWYYTYVNIKNNNILLDKMNVNYNGTAVVYGGNSINASAADIKDVASQACFLRAYHYFNLVRLFGDVFLVHEPVTRSDASILNRADQASVYNLIIADLQSSIANGNAAKYANITAANAGKANVWAAKALLAKVYLTLGRKAESLALTTDIIANSGYDLETTASRVYATTNELNKEILFTIRYKTGNIGLGSPFTSDFAPNATTGGVTVSGNQGDNAPTVELYNSFNATDGRRAFVAQSADISLPRKLYYTKFHAAQTVKYDSEFDFPIIRYADVLLMYAEAAGKGDANSLIYMNKIRTRATGLTSLVASNIDTDAKFNLALANERRWEFAGENQRWYDLLRYSTTLSTINVVDVMRQHLIIDMQPLLYSFYTDNAANVTPAILTSRVNANSMLLPIPQIELDTNNTITITQNAGYN</sequence>
<dbReference type="Gene3D" id="1.25.40.390">
    <property type="match status" value="1"/>
</dbReference>
<feature type="domain" description="SusD-like N-terminal" evidence="7">
    <location>
        <begin position="40"/>
        <end position="239"/>
    </location>
</feature>
<evidence type="ECO:0000256" key="5">
    <source>
        <dbReference type="ARBA" id="ARBA00023237"/>
    </source>
</evidence>
<reference evidence="8 9" key="1">
    <citation type="submission" date="2017-04" db="EMBL/GenBank/DDBJ databases">
        <title>Compelte genome sequence of WV33.</title>
        <authorList>
            <person name="Lee P.C."/>
        </authorList>
    </citation>
    <scope>NUCLEOTIDE SEQUENCE [LARGE SCALE GENOMIC DNA]</scope>
    <source>
        <strain evidence="8 9">WV33</strain>
    </source>
</reference>
<organism evidence="8 9">
    <name type="scientific">Flavobacterium faecale</name>
    <dbReference type="NCBI Taxonomy" id="1355330"/>
    <lineage>
        <taxon>Bacteria</taxon>
        <taxon>Pseudomonadati</taxon>
        <taxon>Bacteroidota</taxon>
        <taxon>Flavobacteriia</taxon>
        <taxon>Flavobacteriales</taxon>
        <taxon>Flavobacteriaceae</taxon>
        <taxon>Flavobacterium</taxon>
    </lineage>
</organism>
<evidence type="ECO:0000256" key="1">
    <source>
        <dbReference type="ARBA" id="ARBA00004442"/>
    </source>
</evidence>
<dbReference type="Proteomes" id="UP000244527">
    <property type="component" value="Chromosome"/>
</dbReference>
<feature type="domain" description="RagB/SusD" evidence="6">
    <location>
        <begin position="347"/>
        <end position="519"/>
    </location>
</feature>
<keyword evidence="3" id="KW-0732">Signal</keyword>
<keyword evidence="4" id="KW-0472">Membrane</keyword>
<dbReference type="InterPro" id="IPR012944">
    <property type="entry name" value="SusD_RagB_dom"/>
</dbReference>
<evidence type="ECO:0000313" key="9">
    <source>
        <dbReference type="Proteomes" id="UP000244527"/>
    </source>
</evidence>
<comment type="subcellular location">
    <subcellularLocation>
        <location evidence="1">Cell outer membrane</location>
    </subcellularLocation>
</comment>
<dbReference type="SUPFAM" id="SSF48452">
    <property type="entry name" value="TPR-like"/>
    <property type="match status" value="1"/>
</dbReference>
<dbReference type="PROSITE" id="PS51257">
    <property type="entry name" value="PROKAR_LIPOPROTEIN"/>
    <property type="match status" value="1"/>
</dbReference>
<evidence type="ECO:0008006" key="10">
    <source>
        <dbReference type="Google" id="ProtNLM"/>
    </source>
</evidence>
<dbReference type="InterPro" id="IPR033985">
    <property type="entry name" value="SusD-like_N"/>
</dbReference>
<dbReference type="KEGG" id="ffa:FFWV33_16055"/>
<dbReference type="RefSeq" id="WP_108741836.1">
    <property type="nucleotide sequence ID" value="NZ_CP020918.1"/>
</dbReference>
<evidence type="ECO:0000259" key="6">
    <source>
        <dbReference type="Pfam" id="PF07980"/>
    </source>
</evidence>
<evidence type="ECO:0000256" key="2">
    <source>
        <dbReference type="ARBA" id="ARBA00006275"/>
    </source>
</evidence>
<proteinExistence type="inferred from homology"/>
<dbReference type="GO" id="GO:0009279">
    <property type="term" value="C:cell outer membrane"/>
    <property type="evidence" value="ECO:0007669"/>
    <property type="project" value="UniProtKB-SubCell"/>
</dbReference>
<dbReference type="OrthoDB" id="5694214at2"/>
<protein>
    <recommendedName>
        <fullName evidence="10">RagB/SusD family nutrient uptake outer membrane protein</fullName>
    </recommendedName>
</protein>
<dbReference type="Pfam" id="PF07980">
    <property type="entry name" value="SusD_RagB"/>
    <property type="match status" value="1"/>
</dbReference>
<comment type="similarity">
    <text evidence="2">Belongs to the SusD family.</text>
</comment>
<dbReference type="AlphaFoldDB" id="A0A2S1LH07"/>
<evidence type="ECO:0000259" key="7">
    <source>
        <dbReference type="Pfam" id="PF14322"/>
    </source>
</evidence>
<evidence type="ECO:0000256" key="3">
    <source>
        <dbReference type="ARBA" id="ARBA00022729"/>
    </source>
</evidence>
<dbReference type="Pfam" id="PF14322">
    <property type="entry name" value="SusD-like_3"/>
    <property type="match status" value="1"/>
</dbReference>
<accession>A0A2S1LH07</accession>
<evidence type="ECO:0000256" key="4">
    <source>
        <dbReference type="ARBA" id="ARBA00023136"/>
    </source>
</evidence>
<keyword evidence="5" id="KW-0998">Cell outer membrane</keyword>
<dbReference type="InterPro" id="IPR011990">
    <property type="entry name" value="TPR-like_helical_dom_sf"/>
</dbReference>
<dbReference type="EMBL" id="CP020918">
    <property type="protein sequence ID" value="AWG22931.1"/>
    <property type="molecule type" value="Genomic_DNA"/>
</dbReference>
<evidence type="ECO:0000313" key="8">
    <source>
        <dbReference type="EMBL" id="AWG22931.1"/>
    </source>
</evidence>